<feature type="transmembrane region" description="Helical" evidence="1">
    <location>
        <begin position="7"/>
        <end position="26"/>
    </location>
</feature>
<keyword evidence="3" id="KW-1185">Reference proteome</keyword>
<gene>
    <name evidence="2" type="ordered locus">MTBMA_c17600</name>
</gene>
<dbReference type="PANTHER" id="PTHR31303:SF1">
    <property type="entry name" value="CTP-DEPENDENT DIACYLGLYCEROL KINASE 1"/>
    <property type="match status" value="1"/>
</dbReference>
<feature type="transmembrane region" description="Helical" evidence="1">
    <location>
        <begin position="73"/>
        <end position="100"/>
    </location>
</feature>
<reference evidence="2 3" key="2">
    <citation type="journal article" date="2010" name="J. Bacteriol.">
        <title>Complete genome sequence of Methanothermobacter marburgensis, a methanoarchaeon model organism.</title>
        <authorList>
            <person name="Liesegang H."/>
            <person name="Kaster A.K."/>
            <person name="Wiezer A."/>
            <person name="Goenrich M."/>
            <person name="Wollherr A."/>
            <person name="Seedorf H."/>
            <person name="Gottschalk G."/>
            <person name="Thauer R.K."/>
        </authorList>
    </citation>
    <scope>NUCLEOTIDE SEQUENCE [LARGE SCALE GENOMIC DNA]</scope>
    <source>
        <strain evidence="3">ATCC BAA-927 / DSM 2133 / JCM 14651 / NBRC 100331 / OCM 82 / Marburg</strain>
    </source>
</reference>
<evidence type="ECO:0008006" key="4">
    <source>
        <dbReference type="Google" id="ProtNLM"/>
    </source>
</evidence>
<dbReference type="PaxDb" id="79929-MTBMA_c17600"/>
<evidence type="ECO:0000313" key="3">
    <source>
        <dbReference type="Proteomes" id="UP000000345"/>
    </source>
</evidence>
<dbReference type="HOGENOM" id="CLU_031477_4_2_2"/>
<reference key="1">
    <citation type="submission" date="2009-08" db="EMBL/GenBank/DDBJ databases">
        <title>The genome sequence of Methanothermobacter marburgensis.</title>
        <authorList>
            <person name="Kaster A."/>
            <person name="Seedorf H."/>
            <person name="Goenrich M."/>
            <person name="Wiezer A."/>
            <person name="Liesegang H."/>
            <person name="Thauer R."/>
            <person name="Gottschalk G."/>
        </authorList>
    </citation>
    <scope>NUCLEOTIDE SEQUENCE</scope>
    <source>
        <strain>Marburg</strain>
    </source>
</reference>
<dbReference type="AlphaFoldDB" id="D9PYN0"/>
<name>D9PYN0_METTM</name>
<keyword evidence="1" id="KW-1133">Transmembrane helix</keyword>
<evidence type="ECO:0000313" key="2">
    <source>
        <dbReference type="EMBL" id="ADL59328.1"/>
    </source>
</evidence>
<dbReference type="GO" id="GO:0004143">
    <property type="term" value="F:ATP-dependent diacylglycerol kinase activity"/>
    <property type="evidence" value="ECO:0007669"/>
    <property type="project" value="InterPro"/>
</dbReference>
<organism evidence="2 3">
    <name type="scientific">Methanothermobacter marburgensis (strain ATCC BAA-927 / DSM 2133 / JCM 14651 / NBRC 100331 / OCM 82 / Marburg)</name>
    <name type="common">Methanobacterium thermoautotrophicum</name>
    <dbReference type="NCBI Taxonomy" id="79929"/>
    <lineage>
        <taxon>Archaea</taxon>
        <taxon>Methanobacteriati</taxon>
        <taxon>Methanobacteriota</taxon>
        <taxon>Methanomada group</taxon>
        <taxon>Methanobacteria</taxon>
        <taxon>Methanobacteriales</taxon>
        <taxon>Methanobacteriaceae</taxon>
        <taxon>Methanothermobacter</taxon>
    </lineage>
</organism>
<dbReference type="STRING" id="79929.MTBMA_c17600"/>
<feature type="transmembrane region" description="Helical" evidence="1">
    <location>
        <begin position="128"/>
        <end position="146"/>
    </location>
</feature>
<dbReference type="KEGG" id="mmg:MTBMA_c17600"/>
<proteinExistence type="predicted"/>
<dbReference type="GeneID" id="9705471"/>
<keyword evidence="1" id="KW-0472">Membrane</keyword>
<dbReference type="EMBL" id="CP001710">
    <property type="protein sequence ID" value="ADL59328.1"/>
    <property type="molecule type" value="Genomic_DNA"/>
</dbReference>
<dbReference type="Proteomes" id="UP000000345">
    <property type="component" value="Chromosome"/>
</dbReference>
<dbReference type="PANTHER" id="PTHR31303">
    <property type="entry name" value="CTP-DEPENDENT DIACYLGLYCEROL KINASE 1"/>
    <property type="match status" value="1"/>
</dbReference>
<protein>
    <recommendedName>
        <fullName evidence="4">Phosphatidate cytidylyltransferase</fullName>
    </recommendedName>
</protein>
<evidence type="ECO:0000256" key="1">
    <source>
        <dbReference type="SAM" id="Phobius"/>
    </source>
</evidence>
<keyword evidence="1" id="KW-0812">Transmembrane</keyword>
<dbReference type="RefSeq" id="WP_013296538.1">
    <property type="nucleotide sequence ID" value="NC_014408.1"/>
</dbReference>
<sequence>MRYRREFFRQIIHAAGIVFVILAGYLGSLPMVALSLAAALMGEVIFQLDRRFTLPFFSYVLRSCRRDDTERGFIYYFLGMALTYALFGFNISVASASVIILTLGDSLSTIIGKEYGSHPLPFNPDKSIEGSAAFLLAGFLGALFFLDPLTALTGAIAGMLVEAYTPVEDNITIPIGAGAVMLLLVH</sequence>
<accession>D9PYN0</accession>
<dbReference type="GeneID" id="43707512"/>
<dbReference type="OrthoDB" id="107330at2157"/>
<dbReference type="InterPro" id="IPR037997">
    <property type="entry name" value="Dgk1-like"/>
</dbReference>